<dbReference type="AlphaFoldDB" id="A0A843X6W2"/>
<keyword evidence="3" id="KW-1185">Reference proteome</keyword>
<evidence type="ECO:0000313" key="2">
    <source>
        <dbReference type="EMBL" id="MQM14755.1"/>
    </source>
</evidence>
<accession>A0A843X6W2</accession>
<dbReference type="OrthoDB" id="1166711at2759"/>
<comment type="caution">
    <text evidence="2">The sequence shown here is derived from an EMBL/GenBank/DDBJ whole genome shotgun (WGS) entry which is preliminary data.</text>
</comment>
<dbReference type="Proteomes" id="UP000652761">
    <property type="component" value="Unassembled WGS sequence"/>
</dbReference>
<evidence type="ECO:0000256" key="1">
    <source>
        <dbReference type="SAM" id="MobiDB-lite"/>
    </source>
</evidence>
<name>A0A843X6W2_COLES</name>
<sequence length="75" mass="8983">MKEETSKASTARRRQEIREELSAPFRRSVDEICLSRGRQTIDLDEDEEGNFFNSQYMYRTDERNEKYDNVSEVLI</sequence>
<proteinExistence type="predicted"/>
<gene>
    <name evidence="2" type="ORF">Taro_047691</name>
</gene>
<dbReference type="EMBL" id="NMUH01006220">
    <property type="protein sequence ID" value="MQM14755.1"/>
    <property type="molecule type" value="Genomic_DNA"/>
</dbReference>
<protein>
    <submittedName>
        <fullName evidence="2">Uncharacterized protein</fullName>
    </submittedName>
</protein>
<reference evidence="2" key="1">
    <citation type="submission" date="2017-07" db="EMBL/GenBank/DDBJ databases">
        <title>Taro Niue Genome Assembly and Annotation.</title>
        <authorList>
            <person name="Atibalentja N."/>
            <person name="Keating K."/>
            <person name="Fields C.J."/>
        </authorList>
    </citation>
    <scope>NUCLEOTIDE SEQUENCE</scope>
    <source>
        <strain evidence="2">Niue_2</strain>
        <tissue evidence="2">Leaf</tissue>
    </source>
</reference>
<feature type="region of interest" description="Disordered" evidence="1">
    <location>
        <begin position="1"/>
        <end position="20"/>
    </location>
</feature>
<evidence type="ECO:0000313" key="3">
    <source>
        <dbReference type="Proteomes" id="UP000652761"/>
    </source>
</evidence>
<organism evidence="2 3">
    <name type="scientific">Colocasia esculenta</name>
    <name type="common">Wild taro</name>
    <name type="synonym">Arum esculentum</name>
    <dbReference type="NCBI Taxonomy" id="4460"/>
    <lineage>
        <taxon>Eukaryota</taxon>
        <taxon>Viridiplantae</taxon>
        <taxon>Streptophyta</taxon>
        <taxon>Embryophyta</taxon>
        <taxon>Tracheophyta</taxon>
        <taxon>Spermatophyta</taxon>
        <taxon>Magnoliopsida</taxon>
        <taxon>Liliopsida</taxon>
        <taxon>Araceae</taxon>
        <taxon>Aroideae</taxon>
        <taxon>Colocasieae</taxon>
        <taxon>Colocasia</taxon>
    </lineage>
</organism>